<evidence type="ECO:0000256" key="3">
    <source>
        <dbReference type="ARBA" id="ARBA00012261"/>
    </source>
</evidence>
<dbReference type="Pfam" id="PF02911">
    <property type="entry name" value="Formyl_trans_C"/>
    <property type="match status" value="1"/>
</dbReference>
<evidence type="ECO:0000256" key="4">
    <source>
        <dbReference type="ARBA" id="ARBA00016014"/>
    </source>
</evidence>
<dbReference type="InterPro" id="IPR044135">
    <property type="entry name" value="Met-tRNA-FMT_C"/>
</dbReference>
<sequence>MRILFAGTPDFAAVILEALLQGSQSRTGWHVDAVYTQPDRPAGRGRRLTPSPVKRLASAHGVPVHQPKTCRDAATWQQLAALRPDVLVVAAYGLLLPPEVLEIPRHGGINVHASLLPRWRGAAPIQRAILAGDPETGISIMQMEKGLDTGPVLGRATCPIRADDTAGALHDRLAALGASELLIALDRLAAGEIQPTPQDDTLATHAGRIHKAEGALDWNLSAVELERKIRAFVPWPVAYTPFQGENLRVWRSAVVAGEAEGAAPGAVLARAPGGIDVATGQGVLRLLTVQRPGARPVPVADFLNGLR</sequence>
<comment type="catalytic activity">
    <reaction evidence="7 8">
        <text>L-methionyl-tRNA(fMet) + (6R)-10-formyltetrahydrofolate = N-formyl-L-methionyl-tRNA(fMet) + (6S)-5,6,7,8-tetrahydrofolate + H(+)</text>
        <dbReference type="Rhea" id="RHEA:24380"/>
        <dbReference type="Rhea" id="RHEA-COMP:9952"/>
        <dbReference type="Rhea" id="RHEA-COMP:9953"/>
        <dbReference type="ChEBI" id="CHEBI:15378"/>
        <dbReference type="ChEBI" id="CHEBI:57453"/>
        <dbReference type="ChEBI" id="CHEBI:78530"/>
        <dbReference type="ChEBI" id="CHEBI:78844"/>
        <dbReference type="ChEBI" id="CHEBI:195366"/>
        <dbReference type="EC" id="2.1.2.9"/>
    </reaction>
</comment>
<dbReference type="CDD" id="cd08704">
    <property type="entry name" value="Met_tRNA_FMT_C"/>
    <property type="match status" value="1"/>
</dbReference>
<dbReference type="HAMAP" id="MF_00182">
    <property type="entry name" value="Formyl_trans"/>
    <property type="match status" value="1"/>
</dbReference>
<protein>
    <recommendedName>
        <fullName evidence="4 8">Methionyl-tRNA formyltransferase</fullName>
        <ecNumber evidence="3 8">2.1.2.9</ecNumber>
    </recommendedName>
</protein>
<dbReference type="PANTHER" id="PTHR11138">
    <property type="entry name" value="METHIONYL-TRNA FORMYLTRANSFERASE"/>
    <property type="match status" value="1"/>
</dbReference>
<proteinExistence type="inferred from homology"/>
<evidence type="ECO:0000256" key="2">
    <source>
        <dbReference type="ARBA" id="ARBA00010699"/>
    </source>
</evidence>
<dbReference type="InterPro" id="IPR001555">
    <property type="entry name" value="GART_AS"/>
</dbReference>
<evidence type="ECO:0000256" key="1">
    <source>
        <dbReference type="ARBA" id="ARBA00002606"/>
    </source>
</evidence>
<gene>
    <name evidence="8" type="primary">fmt</name>
    <name evidence="11" type="ORF">BECKDK2373B_GA0170837_106012</name>
</gene>
<dbReference type="Pfam" id="PF00551">
    <property type="entry name" value="Formyl_trans_N"/>
    <property type="match status" value="1"/>
</dbReference>
<dbReference type="GO" id="GO:0005829">
    <property type="term" value="C:cytosol"/>
    <property type="evidence" value="ECO:0007669"/>
    <property type="project" value="TreeGrafter"/>
</dbReference>
<dbReference type="EMBL" id="CAADEX010000060">
    <property type="protein sequence ID" value="VFJ56650.1"/>
    <property type="molecule type" value="Genomic_DNA"/>
</dbReference>
<feature type="binding site" evidence="8">
    <location>
        <begin position="114"/>
        <end position="117"/>
    </location>
    <ligand>
        <name>(6S)-5,6,7,8-tetrahydrofolate</name>
        <dbReference type="ChEBI" id="CHEBI:57453"/>
    </ligand>
</feature>
<evidence type="ECO:0000256" key="7">
    <source>
        <dbReference type="ARBA" id="ARBA00048558"/>
    </source>
</evidence>
<dbReference type="PROSITE" id="PS00373">
    <property type="entry name" value="GART"/>
    <property type="match status" value="1"/>
</dbReference>
<dbReference type="Gene3D" id="3.40.50.170">
    <property type="entry name" value="Formyl transferase, N-terminal domain"/>
    <property type="match status" value="1"/>
</dbReference>
<dbReference type="CDD" id="cd08646">
    <property type="entry name" value="FMT_core_Met-tRNA-FMT_N"/>
    <property type="match status" value="1"/>
</dbReference>
<organism evidence="11">
    <name type="scientific">Candidatus Kentrum sp. DK</name>
    <dbReference type="NCBI Taxonomy" id="2126562"/>
    <lineage>
        <taxon>Bacteria</taxon>
        <taxon>Pseudomonadati</taxon>
        <taxon>Pseudomonadota</taxon>
        <taxon>Gammaproteobacteria</taxon>
        <taxon>Candidatus Kentrum</taxon>
    </lineage>
</organism>
<dbReference type="InterPro" id="IPR037022">
    <property type="entry name" value="Formyl_trans_C_sf"/>
</dbReference>
<dbReference type="EC" id="2.1.2.9" evidence="3 8"/>
<evidence type="ECO:0000256" key="8">
    <source>
        <dbReference type="HAMAP-Rule" id="MF_00182"/>
    </source>
</evidence>
<evidence type="ECO:0000259" key="10">
    <source>
        <dbReference type="Pfam" id="PF02911"/>
    </source>
</evidence>
<dbReference type="GO" id="GO:0004479">
    <property type="term" value="F:methionyl-tRNA formyltransferase activity"/>
    <property type="evidence" value="ECO:0007669"/>
    <property type="project" value="UniProtKB-UniRule"/>
</dbReference>
<dbReference type="InterPro" id="IPR002376">
    <property type="entry name" value="Formyl_transf_N"/>
</dbReference>
<reference evidence="11" key="1">
    <citation type="submission" date="2019-02" db="EMBL/GenBank/DDBJ databases">
        <authorList>
            <person name="Gruber-Vodicka R. H."/>
            <person name="Seah K. B. B."/>
        </authorList>
    </citation>
    <scope>NUCLEOTIDE SEQUENCE</scope>
    <source>
        <strain evidence="11">BECK_DK47</strain>
    </source>
</reference>
<comment type="similarity">
    <text evidence="2 8">Belongs to the Fmt family.</text>
</comment>
<dbReference type="Gene3D" id="3.10.25.10">
    <property type="entry name" value="Formyl transferase, C-terminal domain"/>
    <property type="match status" value="1"/>
</dbReference>
<feature type="domain" description="Formyl transferase N-terminal" evidence="9">
    <location>
        <begin position="1"/>
        <end position="179"/>
    </location>
</feature>
<dbReference type="FunFam" id="3.40.50.12230:FF:000001">
    <property type="entry name" value="Methionyl-tRNA formyltransferase"/>
    <property type="match status" value="1"/>
</dbReference>
<dbReference type="PANTHER" id="PTHR11138:SF5">
    <property type="entry name" value="METHIONYL-TRNA FORMYLTRANSFERASE, MITOCHONDRIAL"/>
    <property type="match status" value="1"/>
</dbReference>
<dbReference type="InterPro" id="IPR005793">
    <property type="entry name" value="Formyl_trans_C"/>
</dbReference>
<evidence type="ECO:0000256" key="5">
    <source>
        <dbReference type="ARBA" id="ARBA00022679"/>
    </source>
</evidence>
<dbReference type="NCBIfam" id="TIGR00460">
    <property type="entry name" value="fmt"/>
    <property type="match status" value="1"/>
</dbReference>
<dbReference type="InterPro" id="IPR005794">
    <property type="entry name" value="Fmt"/>
</dbReference>
<dbReference type="SUPFAM" id="SSF50486">
    <property type="entry name" value="FMT C-terminal domain-like"/>
    <property type="match status" value="1"/>
</dbReference>
<keyword evidence="6 8" id="KW-0648">Protein biosynthesis</keyword>
<dbReference type="InterPro" id="IPR041711">
    <property type="entry name" value="Met-tRNA-FMT_N"/>
</dbReference>
<accession>A0A450SRQ5</accession>
<keyword evidence="5 8" id="KW-0808">Transferase</keyword>
<evidence type="ECO:0000256" key="6">
    <source>
        <dbReference type="ARBA" id="ARBA00022917"/>
    </source>
</evidence>
<dbReference type="InterPro" id="IPR036477">
    <property type="entry name" value="Formyl_transf_N_sf"/>
</dbReference>
<evidence type="ECO:0000259" key="9">
    <source>
        <dbReference type="Pfam" id="PF00551"/>
    </source>
</evidence>
<dbReference type="AlphaFoldDB" id="A0A450SRQ5"/>
<comment type="function">
    <text evidence="1 8">Attaches a formyl group to the free amino group of methionyl-tRNA(fMet). The formyl group appears to play a dual role in the initiator identity of N-formylmethionyl-tRNA by promoting its recognition by IF2 and preventing the misappropriation of this tRNA by the elongation apparatus.</text>
</comment>
<evidence type="ECO:0000313" key="11">
    <source>
        <dbReference type="EMBL" id="VFJ56650.1"/>
    </source>
</evidence>
<dbReference type="SUPFAM" id="SSF53328">
    <property type="entry name" value="Formyltransferase"/>
    <property type="match status" value="1"/>
</dbReference>
<feature type="domain" description="Formyl transferase C-terminal" evidence="10">
    <location>
        <begin position="208"/>
        <end position="306"/>
    </location>
</feature>
<name>A0A450SRQ5_9GAMM</name>
<dbReference type="InterPro" id="IPR011034">
    <property type="entry name" value="Formyl_transferase-like_C_sf"/>
</dbReference>